<feature type="binding site" evidence="13">
    <location>
        <position position="215"/>
    </location>
    <ligand>
        <name>ATP</name>
        <dbReference type="ChEBI" id="CHEBI:30616"/>
    </ligand>
</feature>
<dbReference type="CDD" id="cd00484">
    <property type="entry name" value="PEPCK_ATP"/>
    <property type="match status" value="1"/>
</dbReference>
<feature type="binding site" evidence="13">
    <location>
        <position position="215"/>
    </location>
    <ligand>
        <name>Mn(2+)</name>
        <dbReference type="ChEBI" id="CHEBI:29035"/>
    </ligand>
</feature>
<dbReference type="GO" id="GO:0004612">
    <property type="term" value="F:phosphoenolpyruvate carboxykinase (ATP) activity"/>
    <property type="evidence" value="ECO:0007669"/>
    <property type="project" value="UniProtKB-UniRule"/>
</dbReference>
<dbReference type="GO" id="GO:0005524">
    <property type="term" value="F:ATP binding"/>
    <property type="evidence" value="ECO:0007669"/>
    <property type="project" value="UniProtKB-UniRule"/>
</dbReference>
<evidence type="ECO:0000256" key="9">
    <source>
        <dbReference type="ARBA" id="ARBA00022840"/>
    </source>
</evidence>
<dbReference type="SUPFAM" id="SSF68923">
    <property type="entry name" value="PEP carboxykinase N-terminal domain"/>
    <property type="match status" value="1"/>
</dbReference>
<evidence type="ECO:0000256" key="5">
    <source>
        <dbReference type="ARBA" id="ARBA00022490"/>
    </source>
</evidence>
<dbReference type="GO" id="GO:0006094">
    <property type="term" value="P:gluconeogenesis"/>
    <property type="evidence" value="ECO:0007669"/>
    <property type="project" value="UniProtKB-UniRule"/>
</dbReference>
<feature type="binding site" evidence="13">
    <location>
        <position position="196"/>
    </location>
    <ligand>
        <name>Mn(2+)</name>
        <dbReference type="ChEBI" id="CHEBI:29035"/>
    </ligand>
</feature>
<feature type="binding site" evidence="13">
    <location>
        <position position="55"/>
    </location>
    <ligand>
        <name>substrate</name>
    </ligand>
</feature>
<dbReference type="Gene3D" id="3.40.449.10">
    <property type="entry name" value="Phosphoenolpyruvate Carboxykinase, domain 1"/>
    <property type="match status" value="1"/>
</dbReference>
<dbReference type="FunFam" id="3.40.449.10:FF:000001">
    <property type="entry name" value="Phosphoenolpyruvate carboxykinase (ATP)"/>
    <property type="match status" value="1"/>
</dbReference>
<dbReference type="InterPro" id="IPR008210">
    <property type="entry name" value="PEP_carboxykinase_N"/>
</dbReference>
<proteinExistence type="inferred from homology"/>
<dbReference type="RefSeq" id="WP_161822535.1">
    <property type="nucleotide sequence ID" value="NZ_LSRS01000005.1"/>
</dbReference>
<feature type="binding site" evidence="13">
    <location>
        <position position="196"/>
    </location>
    <ligand>
        <name>ATP</name>
        <dbReference type="ChEBI" id="CHEBI:30616"/>
    </ligand>
</feature>
<dbReference type="NCBIfam" id="NF006820">
    <property type="entry name" value="PRK09344.1-2"/>
    <property type="match status" value="1"/>
</dbReference>
<gene>
    <name evidence="13 14" type="primary">pckA</name>
    <name evidence="14" type="ORF">SPSYN_02228</name>
</gene>
<feature type="binding site" evidence="13">
    <location>
        <position position="317"/>
    </location>
    <ligand>
        <name>ATP</name>
        <dbReference type="ChEBI" id="CHEBI:30616"/>
    </ligand>
</feature>
<keyword evidence="9 13" id="KW-0067">ATP-binding</keyword>
<reference evidence="14" key="1">
    <citation type="submission" date="2016-02" db="EMBL/GenBank/DDBJ databases">
        <title>Draft Genome Sequence of Sporotomaculum syntrophicum Strain FB, a Syntrophic Benzoate Degrader.</title>
        <authorList>
            <person name="Nobu M.K."/>
            <person name="Narihiro T."/>
            <person name="Qiu Y.-L."/>
            <person name="Ohashi A."/>
            <person name="Liu W.-T."/>
            <person name="Yuji S."/>
        </authorList>
    </citation>
    <scope>NUCLEOTIDE SEQUENCE</scope>
    <source>
        <strain evidence="14">FB</strain>
    </source>
</reference>
<name>A0A9D2WPC5_9FIRM</name>
<evidence type="ECO:0000256" key="7">
    <source>
        <dbReference type="ARBA" id="ARBA00022741"/>
    </source>
</evidence>
<dbReference type="PIRSF" id="PIRSF006294">
    <property type="entry name" value="PEP_crbxkin"/>
    <property type="match status" value="1"/>
</dbReference>
<evidence type="ECO:0000256" key="8">
    <source>
        <dbReference type="ARBA" id="ARBA00022793"/>
    </source>
</evidence>
<keyword evidence="8 13" id="KW-0210">Decarboxylase</keyword>
<dbReference type="PANTHER" id="PTHR30031:SF0">
    <property type="entry name" value="PHOSPHOENOLPYRUVATE CARBOXYKINASE (ATP)"/>
    <property type="match status" value="1"/>
</dbReference>
<comment type="function">
    <text evidence="13">Involved in the gluconeogenesis. Catalyzes the conversion of oxaloacetate (OAA) to phosphoenolpyruvate (PEP) through direct phosphoryl transfer between the nucleoside triphosphate and OAA.</text>
</comment>
<sequence length="526" mass="58097">MSVKDYLNQLGIINIKNEYRNLSPAKLVEMALAKGEGILAANGALRVETGKYTGRSPEDRFIVDSASTHDNIEWGSVNQPISEEAFNQLYLRLTAYLQGKDLFVFDGFCGADPQYRMPITVINEYAWQNLFAHQLFVRPQADDLINHEPKFTVLCAPGFKAIPELDGTNSEAFIILNFDKRVILIGGSSYAGEIKKSIFTVMNYLLPEQGICPMHCSANVGSGGESAIFFGLSGTGKTTLSADPERFLIGDDEHGWTDQGIFNFEGGCYAKCINLSREYEPQIWNAIRFGSVVENVILEPESRQPDYDNDAITENTRAAYPVDFIPNAVIPGVGGHPKTIIFLTADAFGVMPPIARLTPEQAMYHFLSGYTSKLAGTERGITEPKATFSTGFGGPFLPRRPLVYAEILREKIEKYNSQVYLVNTGWTGGPYGVGQRMNLKYTRAMVSAALHGGFDNVEFQPDPIFNIGIPQSCPGVPAELLNPRNTWSNPSEYDIQARKLALLFKENFNKFKGMSEVVLAAGPTVE</sequence>
<dbReference type="AlphaFoldDB" id="A0A9D2WPC5"/>
<comment type="caution">
    <text evidence="14">The sequence shown here is derived from an EMBL/GenBank/DDBJ whole genome shotgun (WGS) entry which is preliminary data.</text>
</comment>
<keyword evidence="10 13" id="KW-0464">Manganese</keyword>
<comment type="subcellular location">
    <subcellularLocation>
        <location evidence="13">Cytoplasm</location>
    </subcellularLocation>
</comment>
<dbReference type="GO" id="GO:0005829">
    <property type="term" value="C:cytosol"/>
    <property type="evidence" value="ECO:0007669"/>
    <property type="project" value="TreeGrafter"/>
</dbReference>
<keyword evidence="6 13" id="KW-0479">Metal-binding</keyword>
<dbReference type="Proteomes" id="UP000798488">
    <property type="component" value="Unassembled WGS sequence"/>
</dbReference>
<evidence type="ECO:0000313" key="15">
    <source>
        <dbReference type="Proteomes" id="UP000798488"/>
    </source>
</evidence>
<dbReference type="NCBIfam" id="NF006821">
    <property type="entry name" value="PRK09344.1-3"/>
    <property type="match status" value="1"/>
</dbReference>
<evidence type="ECO:0000256" key="2">
    <source>
        <dbReference type="ARBA" id="ARBA00006052"/>
    </source>
</evidence>
<evidence type="ECO:0000256" key="6">
    <source>
        <dbReference type="ARBA" id="ARBA00022723"/>
    </source>
</evidence>
<keyword evidence="15" id="KW-1185">Reference proteome</keyword>
<dbReference type="OrthoDB" id="9806325at2"/>
<feature type="binding site" evidence="13">
    <location>
        <position position="196"/>
    </location>
    <ligand>
        <name>substrate</name>
    </ligand>
</feature>
<dbReference type="Gene3D" id="2.170.8.10">
    <property type="entry name" value="Phosphoenolpyruvate Carboxykinase, domain 2"/>
    <property type="match status" value="1"/>
</dbReference>
<dbReference type="InterPro" id="IPR015994">
    <property type="entry name" value="PEPCK_ATP_CS"/>
</dbReference>
<organism evidence="14 15">
    <name type="scientific">Sporotomaculum syntrophicum</name>
    <dbReference type="NCBI Taxonomy" id="182264"/>
    <lineage>
        <taxon>Bacteria</taxon>
        <taxon>Bacillati</taxon>
        <taxon>Bacillota</taxon>
        <taxon>Clostridia</taxon>
        <taxon>Eubacteriales</taxon>
        <taxon>Desulfallaceae</taxon>
        <taxon>Sporotomaculum</taxon>
    </lineage>
</organism>
<evidence type="ECO:0000256" key="3">
    <source>
        <dbReference type="ARBA" id="ARBA00012363"/>
    </source>
</evidence>
<feature type="binding site" evidence="13">
    <location>
        <position position="280"/>
    </location>
    <ligand>
        <name>ATP</name>
        <dbReference type="ChEBI" id="CHEBI:30616"/>
    </ligand>
</feature>
<keyword evidence="7 13" id="KW-0547">Nucleotide-binding</keyword>
<feature type="binding site" evidence="13">
    <location>
        <position position="317"/>
    </location>
    <ligand>
        <name>substrate</name>
    </ligand>
</feature>
<evidence type="ECO:0000256" key="12">
    <source>
        <dbReference type="ARBA" id="ARBA00047371"/>
    </source>
</evidence>
<dbReference type="PROSITE" id="PS00532">
    <property type="entry name" value="PEPCK_ATP"/>
    <property type="match status" value="1"/>
</dbReference>
<feature type="binding site" evidence="13">
    <location>
        <position position="252"/>
    </location>
    <ligand>
        <name>Mn(2+)</name>
        <dbReference type="ChEBI" id="CHEBI:29035"/>
    </ligand>
</feature>
<dbReference type="PANTHER" id="PTHR30031">
    <property type="entry name" value="PHOSPHOENOLPYRUVATE CARBOXYKINASE ATP"/>
    <property type="match status" value="1"/>
</dbReference>
<dbReference type="FunFam" id="2.170.8.10:FF:000001">
    <property type="entry name" value="Phosphoenolpyruvate carboxykinase (ATP)"/>
    <property type="match status" value="1"/>
</dbReference>
<dbReference type="InterPro" id="IPR013035">
    <property type="entry name" value="PEP_carboxykinase_C"/>
</dbReference>
<evidence type="ECO:0000256" key="10">
    <source>
        <dbReference type="ARBA" id="ARBA00023211"/>
    </source>
</evidence>
<accession>A0A9D2WPC5</accession>
<keyword evidence="4 13" id="KW-0312">Gluconeogenesis</keyword>
<dbReference type="EC" id="4.1.1.49" evidence="3 13"/>
<comment type="caution">
    <text evidence="13">Lacks conserved residue(s) required for the propagation of feature annotation.</text>
</comment>
<feature type="binding site" evidence="13">
    <location>
        <position position="190"/>
    </location>
    <ligand>
        <name>substrate</name>
    </ligand>
</feature>
<feature type="binding site" evidence="13">
    <location>
        <position position="442"/>
    </location>
    <ligand>
        <name>ATP</name>
        <dbReference type="ChEBI" id="CHEBI:30616"/>
    </ligand>
</feature>
<protein>
    <recommendedName>
        <fullName evidence="3 13">Phosphoenolpyruvate carboxykinase (ATP)</fullName>
        <shortName evidence="13">PCK</shortName>
        <shortName evidence="13">PEP carboxykinase</shortName>
        <shortName evidence="13">PEPCK</shortName>
        <ecNumber evidence="3 13">4.1.1.49</ecNumber>
    </recommendedName>
</protein>
<comment type="pathway">
    <text evidence="1 13">Carbohydrate biosynthesis; gluconeogenesis.</text>
</comment>
<comment type="cofactor">
    <cofactor evidence="13">
        <name>Mn(2+)</name>
        <dbReference type="ChEBI" id="CHEBI:29035"/>
    </cofactor>
    <text evidence="13">Binds 1 Mn(2+) ion per subunit.</text>
</comment>
<evidence type="ECO:0000256" key="1">
    <source>
        <dbReference type="ARBA" id="ARBA00004742"/>
    </source>
</evidence>
<dbReference type="NCBIfam" id="TIGR00224">
    <property type="entry name" value="pckA"/>
    <property type="match status" value="1"/>
</dbReference>
<evidence type="ECO:0000256" key="11">
    <source>
        <dbReference type="ARBA" id="ARBA00023239"/>
    </source>
</evidence>
<dbReference type="Pfam" id="PF01293">
    <property type="entry name" value="PEPCK_ATP"/>
    <property type="match status" value="1"/>
</dbReference>
<evidence type="ECO:0000256" key="4">
    <source>
        <dbReference type="ARBA" id="ARBA00022432"/>
    </source>
</evidence>
<feature type="binding site" evidence="13">
    <location>
        <begin position="231"/>
        <end position="239"/>
    </location>
    <ligand>
        <name>ATP</name>
        <dbReference type="ChEBI" id="CHEBI:30616"/>
    </ligand>
</feature>
<comment type="similarity">
    <text evidence="2 13">Belongs to the phosphoenolpyruvate carboxykinase (ATP) family.</text>
</comment>
<dbReference type="HAMAP" id="MF_00453">
    <property type="entry name" value="PEPCK_ATP"/>
    <property type="match status" value="1"/>
</dbReference>
<keyword evidence="5 13" id="KW-0963">Cytoplasm</keyword>
<evidence type="ECO:0000313" key="14">
    <source>
        <dbReference type="EMBL" id="KAF1084451.1"/>
    </source>
</evidence>
<dbReference type="InterPro" id="IPR001272">
    <property type="entry name" value="PEP_carboxykinase_ATP"/>
</dbReference>
<keyword evidence="11 13" id="KW-0456">Lyase</keyword>
<dbReference type="SUPFAM" id="SSF53795">
    <property type="entry name" value="PEP carboxykinase-like"/>
    <property type="match status" value="1"/>
</dbReference>
<comment type="catalytic activity">
    <reaction evidence="12 13">
        <text>oxaloacetate + ATP = phosphoenolpyruvate + ADP + CO2</text>
        <dbReference type="Rhea" id="RHEA:18617"/>
        <dbReference type="ChEBI" id="CHEBI:16452"/>
        <dbReference type="ChEBI" id="CHEBI:16526"/>
        <dbReference type="ChEBI" id="CHEBI:30616"/>
        <dbReference type="ChEBI" id="CHEBI:58702"/>
        <dbReference type="ChEBI" id="CHEBI:456216"/>
        <dbReference type="EC" id="4.1.1.49"/>
    </reaction>
</comment>
<evidence type="ECO:0000256" key="13">
    <source>
        <dbReference type="HAMAP-Rule" id="MF_00453"/>
    </source>
</evidence>
<dbReference type="GO" id="GO:0046872">
    <property type="term" value="F:metal ion binding"/>
    <property type="evidence" value="ECO:0007669"/>
    <property type="project" value="UniProtKB-KW"/>
</dbReference>
<dbReference type="Gene3D" id="3.90.228.20">
    <property type="match status" value="1"/>
</dbReference>
<dbReference type="EMBL" id="LSRS01000005">
    <property type="protein sequence ID" value="KAF1084451.1"/>
    <property type="molecule type" value="Genomic_DNA"/>
</dbReference>